<dbReference type="InParanoid" id="F8PKT5"/>
<proteinExistence type="predicted"/>
<dbReference type="AlphaFoldDB" id="F8PKT5"/>
<accession>F8PKT5</accession>
<reference evidence="3" key="1">
    <citation type="journal article" date="2011" name="Science">
        <title>The plant cell wall-decomposing machinery underlies the functional diversity of forest fungi.</title>
        <authorList>
            <person name="Eastwood D.C."/>
            <person name="Floudas D."/>
            <person name="Binder M."/>
            <person name="Majcherczyk A."/>
            <person name="Schneider P."/>
            <person name="Aerts A."/>
            <person name="Asiegbu F.O."/>
            <person name="Baker S.E."/>
            <person name="Barry K."/>
            <person name="Bendiksby M."/>
            <person name="Blumentritt M."/>
            <person name="Coutinho P.M."/>
            <person name="Cullen D."/>
            <person name="de Vries R.P."/>
            <person name="Gathman A."/>
            <person name="Goodell B."/>
            <person name="Henrissat B."/>
            <person name="Ihrmark K."/>
            <person name="Kauserud H."/>
            <person name="Kohler A."/>
            <person name="LaButti K."/>
            <person name="Lapidus A."/>
            <person name="Lavin J.L."/>
            <person name="Lee Y.-H."/>
            <person name="Lindquist E."/>
            <person name="Lilly W."/>
            <person name="Lucas S."/>
            <person name="Morin E."/>
            <person name="Murat C."/>
            <person name="Oguiza J.A."/>
            <person name="Park J."/>
            <person name="Pisabarro A.G."/>
            <person name="Riley R."/>
            <person name="Rosling A."/>
            <person name="Salamov A."/>
            <person name="Schmidt O."/>
            <person name="Schmutz J."/>
            <person name="Skrede I."/>
            <person name="Stenlid J."/>
            <person name="Wiebenga A."/>
            <person name="Xie X."/>
            <person name="Kuees U."/>
            <person name="Hibbett D.S."/>
            <person name="Hoffmeister D."/>
            <person name="Hoegberg N."/>
            <person name="Martin F."/>
            <person name="Grigoriev I.V."/>
            <person name="Watkinson S.C."/>
        </authorList>
    </citation>
    <scope>NUCLEOTIDE SEQUENCE [LARGE SCALE GENOMIC DNA]</scope>
    <source>
        <strain evidence="3">strain S7.3</strain>
    </source>
</reference>
<protein>
    <submittedName>
        <fullName evidence="2">Uncharacterized protein</fullName>
    </submittedName>
</protein>
<keyword evidence="1" id="KW-1133">Transmembrane helix</keyword>
<keyword evidence="3" id="KW-1185">Reference proteome</keyword>
<dbReference type="Proteomes" id="UP000008063">
    <property type="component" value="Unassembled WGS sequence"/>
</dbReference>
<sequence>MRTLSVAWFHYECASLIMIDRIHIYTTLGTITTSAIVSWLVQTMFFRESHMLCKTF</sequence>
<evidence type="ECO:0000313" key="2">
    <source>
        <dbReference type="EMBL" id="EGO03894.1"/>
    </source>
</evidence>
<gene>
    <name evidence="2" type="ORF">SERLA73DRAFT_130458</name>
</gene>
<dbReference type="EMBL" id="GL945475">
    <property type="protein sequence ID" value="EGO03894.1"/>
    <property type="molecule type" value="Genomic_DNA"/>
</dbReference>
<feature type="transmembrane region" description="Helical" evidence="1">
    <location>
        <begin position="22"/>
        <end position="41"/>
    </location>
</feature>
<keyword evidence="1" id="KW-0472">Membrane</keyword>
<keyword evidence="1" id="KW-0812">Transmembrane</keyword>
<evidence type="ECO:0000256" key="1">
    <source>
        <dbReference type="SAM" id="Phobius"/>
    </source>
</evidence>
<name>F8PKT5_SERL3</name>
<organism evidence="3">
    <name type="scientific">Serpula lacrymans var. lacrymans (strain S7.3)</name>
    <name type="common">Dry rot fungus</name>
    <dbReference type="NCBI Taxonomy" id="936435"/>
    <lineage>
        <taxon>Eukaryota</taxon>
        <taxon>Fungi</taxon>
        <taxon>Dikarya</taxon>
        <taxon>Basidiomycota</taxon>
        <taxon>Agaricomycotina</taxon>
        <taxon>Agaricomycetes</taxon>
        <taxon>Agaricomycetidae</taxon>
        <taxon>Boletales</taxon>
        <taxon>Coniophorineae</taxon>
        <taxon>Serpulaceae</taxon>
        <taxon>Serpula</taxon>
    </lineage>
</organism>
<dbReference type="HOGENOM" id="CLU_3015614_0_0_1"/>
<evidence type="ECO:0000313" key="3">
    <source>
        <dbReference type="Proteomes" id="UP000008063"/>
    </source>
</evidence>